<dbReference type="AlphaFoldDB" id="A0AA38GU77"/>
<feature type="non-terminal residue" evidence="1">
    <location>
        <position position="149"/>
    </location>
</feature>
<protein>
    <submittedName>
        <fullName evidence="1">Uncharacterized protein</fullName>
    </submittedName>
</protein>
<sequence length="149" mass="16969">LQQDDWYRLGKLSNICGRQANTMGSRVLVNFTHKPMECNYVVQRGKPREHKKHLKNVISCPMNEVLGIGNEPEKVIRPSLDFKTLLQFYESTLGTISSVLVCRMLSSEILNSMQLVSSGIRILVGYWVGPDFEDGWGYVEASVVRVRHQ</sequence>
<accession>A0AA38GU77</accession>
<name>A0AA38GU77_TAXCH</name>
<dbReference type="EMBL" id="JAHRHJ020000001">
    <property type="protein sequence ID" value="KAH9328423.1"/>
    <property type="molecule type" value="Genomic_DNA"/>
</dbReference>
<evidence type="ECO:0000313" key="2">
    <source>
        <dbReference type="Proteomes" id="UP000824469"/>
    </source>
</evidence>
<dbReference type="OMA" id="THKRLEC"/>
<comment type="caution">
    <text evidence="1">The sequence shown here is derived from an EMBL/GenBank/DDBJ whole genome shotgun (WGS) entry which is preliminary data.</text>
</comment>
<reference evidence="1 2" key="1">
    <citation type="journal article" date="2021" name="Nat. Plants">
        <title>The Taxus genome provides insights into paclitaxel biosynthesis.</title>
        <authorList>
            <person name="Xiong X."/>
            <person name="Gou J."/>
            <person name="Liao Q."/>
            <person name="Li Y."/>
            <person name="Zhou Q."/>
            <person name="Bi G."/>
            <person name="Li C."/>
            <person name="Du R."/>
            <person name="Wang X."/>
            <person name="Sun T."/>
            <person name="Guo L."/>
            <person name="Liang H."/>
            <person name="Lu P."/>
            <person name="Wu Y."/>
            <person name="Zhang Z."/>
            <person name="Ro D.K."/>
            <person name="Shang Y."/>
            <person name="Huang S."/>
            <person name="Yan J."/>
        </authorList>
    </citation>
    <scope>NUCLEOTIDE SEQUENCE [LARGE SCALE GENOMIC DNA]</scope>
    <source>
        <strain evidence="1">Ta-2019</strain>
    </source>
</reference>
<organism evidence="1 2">
    <name type="scientific">Taxus chinensis</name>
    <name type="common">Chinese yew</name>
    <name type="synonym">Taxus wallichiana var. chinensis</name>
    <dbReference type="NCBI Taxonomy" id="29808"/>
    <lineage>
        <taxon>Eukaryota</taxon>
        <taxon>Viridiplantae</taxon>
        <taxon>Streptophyta</taxon>
        <taxon>Embryophyta</taxon>
        <taxon>Tracheophyta</taxon>
        <taxon>Spermatophyta</taxon>
        <taxon>Pinopsida</taxon>
        <taxon>Pinidae</taxon>
        <taxon>Conifers II</taxon>
        <taxon>Cupressales</taxon>
        <taxon>Taxaceae</taxon>
        <taxon>Taxus</taxon>
    </lineage>
</organism>
<gene>
    <name evidence="1" type="ORF">KI387_000531</name>
</gene>
<evidence type="ECO:0000313" key="1">
    <source>
        <dbReference type="EMBL" id="KAH9328423.1"/>
    </source>
</evidence>
<keyword evidence="2" id="KW-1185">Reference proteome</keyword>
<dbReference type="Proteomes" id="UP000824469">
    <property type="component" value="Unassembled WGS sequence"/>
</dbReference>
<proteinExistence type="predicted"/>